<dbReference type="AlphaFoldDB" id="A0A8S9U3X0"/>
<dbReference type="Proteomes" id="UP000704712">
    <property type="component" value="Unassembled WGS sequence"/>
</dbReference>
<name>A0A8S9U3X0_PHYIN</name>
<dbReference type="EMBL" id="JAACNO010002170">
    <property type="protein sequence ID" value="KAF4135290.1"/>
    <property type="molecule type" value="Genomic_DNA"/>
</dbReference>
<proteinExistence type="predicted"/>
<protein>
    <submittedName>
        <fullName evidence="1">Uncharacterized protein</fullName>
    </submittedName>
</protein>
<organism evidence="1 2">
    <name type="scientific">Phytophthora infestans</name>
    <name type="common">Potato late blight agent</name>
    <name type="synonym">Botrytis infestans</name>
    <dbReference type="NCBI Taxonomy" id="4787"/>
    <lineage>
        <taxon>Eukaryota</taxon>
        <taxon>Sar</taxon>
        <taxon>Stramenopiles</taxon>
        <taxon>Oomycota</taxon>
        <taxon>Peronosporomycetes</taxon>
        <taxon>Peronosporales</taxon>
        <taxon>Peronosporaceae</taxon>
        <taxon>Phytophthora</taxon>
    </lineage>
</organism>
<reference evidence="1" key="1">
    <citation type="submission" date="2020-03" db="EMBL/GenBank/DDBJ databases">
        <title>Hybrid Assembly of Korean Phytophthora infestans isolates.</title>
        <authorList>
            <person name="Prokchorchik M."/>
            <person name="Lee Y."/>
            <person name="Seo J."/>
            <person name="Cho J.-H."/>
            <person name="Park Y.-E."/>
            <person name="Jang D.-C."/>
            <person name="Im J.-S."/>
            <person name="Choi J.-G."/>
            <person name="Park H.-J."/>
            <person name="Lee G.-B."/>
            <person name="Lee Y.-G."/>
            <person name="Hong S.-Y."/>
            <person name="Cho K."/>
            <person name="Sohn K.H."/>
        </authorList>
    </citation>
    <scope>NUCLEOTIDE SEQUENCE</scope>
    <source>
        <strain evidence="1">KR_2_A2</strain>
    </source>
</reference>
<accession>A0A8S9U3X0</accession>
<sequence>MLITPMSWHTPGKLDHHLETPDVIHERLSAMSELLVVWTQWCQGHYADDDDRGDIGDNRDWTDDNDVCSVHDCDLGGANDVLECEADNSCTGLYAKSDAVSISASGMLCRRSPWLRSDARQRTQISMAAVSSNEEGLGVYDL</sequence>
<gene>
    <name evidence="1" type="ORF">GN958_ATG15478</name>
</gene>
<evidence type="ECO:0000313" key="2">
    <source>
        <dbReference type="Proteomes" id="UP000704712"/>
    </source>
</evidence>
<evidence type="ECO:0000313" key="1">
    <source>
        <dbReference type="EMBL" id="KAF4135290.1"/>
    </source>
</evidence>
<comment type="caution">
    <text evidence="1">The sequence shown here is derived from an EMBL/GenBank/DDBJ whole genome shotgun (WGS) entry which is preliminary data.</text>
</comment>